<dbReference type="InterPro" id="IPR017941">
    <property type="entry name" value="Rieske_2Fe-2S"/>
</dbReference>
<proteinExistence type="predicted"/>
<dbReference type="InterPro" id="IPR012748">
    <property type="entry name" value="Rieske-like_NirD"/>
</dbReference>
<keyword evidence="3" id="KW-0560">Oxidoreductase</keyword>
<keyword evidence="6" id="KW-0534">Nitrate assimilation</keyword>
<sequence length="116" mass="12958">MSNVKQTVHWVDVTAYDELKPNTGKTVRIQEEEIALFRLANDKVVAVQNRCPHKDGVLAEGIVCDEHVFCPLHDRRIHLPSGLVQKPDTGCVRTYETKVQDGRVHIAVSQSTTVAV</sequence>
<evidence type="ECO:0000256" key="5">
    <source>
        <dbReference type="ARBA" id="ARBA00023014"/>
    </source>
</evidence>
<dbReference type="Pfam" id="PF13806">
    <property type="entry name" value="Rieske_2"/>
    <property type="match status" value="1"/>
</dbReference>
<dbReference type="PANTHER" id="PTHR21496">
    <property type="entry name" value="FERREDOXIN-RELATED"/>
    <property type="match status" value="1"/>
</dbReference>
<keyword evidence="2" id="KW-0479">Metal-binding</keyword>
<keyword evidence="4" id="KW-0408">Iron</keyword>
<reference evidence="8 9" key="1">
    <citation type="submission" date="2024-09" db="EMBL/GenBank/DDBJ databases">
        <authorList>
            <person name="Sun Q."/>
            <person name="Mori K."/>
        </authorList>
    </citation>
    <scope>NUCLEOTIDE SEQUENCE [LARGE SCALE GENOMIC DNA]</scope>
    <source>
        <strain evidence="8 9">CCM 7759</strain>
    </source>
</reference>
<evidence type="ECO:0000256" key="4">
    <source>
        <dbReference type="ARBA" id="ARBA00023004"/>
    </source>
</evidence>
<protein>
    <submittedName>
        <fullName evidence="8">Nitrite reductase small subunit NirD</fullName>
    </submittedName>
</protein>
<dbReference type="SUPFAM" id="SSF50022">
    <property type="entry name" value="ISP domain"/>
    <property type="match status" value="1"/>
</dbReference>
<dbReference type="Proteomes" id="UP001589776">
    <property type="component" value="Unassembled WGS sequence"/>
</dbReference>
<dbReference type="PROSITE" id="PS51296">
    <property type="entry name" value="RIESKE"/>
    <property type="match status" value="1"/>
</dbReference>
<evidence type="ECO:0000256" key="3">
    <source>
        <dbReference type="ARBA" id="ARBA00023002"/>
    </source>
</evidence>
<evidence type="ECO:0000313" key="8">
    <source>
        <dbReference type="EMBL" id="MFC0215723.1"/>
    </source>
</evidence>
<name>A0ABV6DSU8_9BACL</name>
<evidence type="ECO:0000256" key="1">
    <source>
        <dbReference type="ARBA" id="ARBA00022714"/>
    </source>
</evidence>
<keyword evidence="9" id="KW-1185">Reference proteome</keyword>
<dbReference type="NCBIfam" id="TIGR02378">
    <property type="entry name" value="nirD_assim_sml"/>
    <property type="match status" value="1"/>
</dbReference>
<dbReference type="CDD" id="cd03530">
    <property type="entry name" value="Rieske_NirD_small_Bacillus"/>
    <property type="match status" value="1"/>
</dbReference>
<dbReference type="InterPro" id="IPR036922">
    <property type="entry name" value="Rieske_2Fe-2S_sf"/>
</dbReference>
<dbReference type="RefSeq" id="WP_377473191.1">
    <property type="nucleotide sequence ID" value="NZ_JBHLWN010000102.1"/>
</dbReference>
<feature type="domain" description="Rieske" evidence="7">
    <location>
        <begin position="11"/>
        <end position="106"/>
    </location>
</feature>
<evidence type="ECO:0000256" key="2">
    <source>
        <dbReference type="ARBA" id="ARBA00022723"/>
    </source>
</evidence>
<accession>A0ABV6DSU8</accession>
<gene>
    <name evidence="8" type="primary">nirD</name>
    <name evidence="8" type="ORF">ACFFK0_25320</name>
</gene>
<evidence type="ECO:0000259" key="7">
    <source>
        <dbReference type="PROSITE" id="PS51296"/>
    </source>
</evidence>
<keyword evidence="5" id="KW-0411">Iron-sulfur</keyword>
<evidence type="ECO:0000256" key="6">
    <source>
        <dbReference type="ARBA" id="ARBA00023063"/>
    </source>
</evidence>
<comment type="caution">
    <text evidence="8">The sequence shown here is derived from an EMBL/GenBank/DDBJ whole genome shotgun (WGS) entry which is preliminary data.</text>
</comment>
<dbReference type="PANTHER" id="PTHR21496:SF23">
    <property type="entry name" value="3-PHENYLPROPIONATE_CINNAMIC ACID DIOXYGENASE FERREDOXIN SUBUNIT"/>
    <property type="match status" value="1"/>
</dbReference>
<dbReference type="EMBL" id="JBHLWN010000102">
    <property type="protein sequence ID" value="MFC0215723.1"/>
    <property type="molecule type" value="Genomic_DNA"/>
</dbReference>
<dbReference type="Gene3D" id="2.102.10.10">
    <property type="entry name" value="Rieske [2Fe-2S] iron-sulphur domain"/>
    <property type="match status" value="1"/>
</dbReference>
<organism evidence="8 9">
    <name type="scientific">Paenibacillus chartarius</name>
    <dbReference type="NCBI Taxonomy" id="747481"/>
    <lineage>
        <taxon>Bacteria</taxon>
        <taxon>Bacillati</taxon>
        <taxon>Bacillota</taxon>
        <taxon>Bacilli</taxon>
        <taxon>Bacillales</taxon>
        <taxon>Paenibacillaceae</taxon>
        <taxon>Paenibacillus</taxon>
    </lineage>
</organism>
<keyword evidence="1" id="KW-0001">2Fe-2S</keyword>
<evidence type="ECO:0000313" key="9">
    <source>
        <dbReference type="Proteomes" id="UP001589776"/>
    </source>
</evidence>